<dbReference type="Proteomes" id="UP000244005">
    <property type="component" value="Unassembled WGS sequence"/>
</dbReference>
<gene>
    <name evidence="3" type="ORF">MARPO_0072s0014</name>
</gene>
<feature type="chain" id="PRO_5015318737" description="AB hydrolase-1 domain-containing protein" evidence="1">
    <location>
        <begin position="25"/>
        <end position="293"/>
    </location>
</feature>
<dbReference type="EMBL" id="KZ772744">
    <property type="protein sequence ID" value="PTQ35250.1"/>
    <property type="molecule type" value="Genomic_DNA"/>
</dbReference>
<evidence type="ECO:0000256" key="1">
    <source>
        <dbReference type="SAM" id="SignalP"/>
    </source>
</evidence>
<evidence type="ECO:0000259" key="2">
    <source>
        <dbReference type="Pfam" id="PF12697"/>
    </source>
</evidence>
<dbReference type="InterPro" id="IPR045889">
    <property type="entry name" value="MES/HNL"/>
</dbReference>
<dbReference type="InterPro" id="IPR029058">
    <property type="entry name" value="AB_hydrolase_fold"/>
</dbReference>
<protein>
    <recommendedName>
        <fullName evidence="2">AB hydrolase-1 domain-containing protein</fullName>
    </recommendedName>
</protein>
<dbReference type="PANTHER" id="PTHR10992">
    <property type="entry name" value="METHYLESTERASE FAMILY MEMBER"/>
    <property type="match status" value="1"/>
</dbReference>
<dbReference type="Gramene" id="Mp2g23170.1">
    <property type="protein sequence ID" value="Mp2g23170.1.cds"/>
    <property type="gene ID" value="Mp2g23170"/>
</dbReference>
<dbReference type="GO" id="GO:0080032">
    <property type="term" value="F:methyl jasmonate esterase activity"/>
    <property type="evidence" value="ECO:0000318"/>
    <property type="project" value="GO_Central"/>
</dbReference>
<name>A0A2R6WN23_MARPO</name>
<dbReference type="SUPFAM" id="SSF53474">
    <property type="entry name" value="alpha/beta-Hydrolases"/>
    <property type="match status" value="1"/>
</dbReference>
<dbReference type="OrthoDB" id="408373at2759"/>
<dbReference type="Pfam" id="PF12697">
    <property type="entry name" value="Abhydrolase_6"/>
    <property type="match status" value="1"/>
</dbReference>
<organism evidence="3 4">
    <name type="scientific">Marchantia polymorpha</name>
    <name type="common">Common liverwort</name>
    <name type="synonym">Marchantia aquatica</name>
    <dbReference type="NCBI Taxonomy" id="3197"/>
    <lineage>
        <taxon>Eukaryota</taxon>
        <taxon>Viridiplantae</taxon>
        <taxon>Streptophyta</taxon>
        <taxon>Embryophyta</taxon>
        <taxon>Marchantiophyta</taxon>
        <taxon>Marchantiopsida</taxon>
        <taxon>Marchantiidae</taxon>
        <taxon>Marchantiales</taxon>
        <taxon>Marchantiaceae</taxon>
        <taxon>Marchantia</taxon>
    </lineage>
</organism>
<evidence type="ECO:0000313" key="3">
    <source>
        <dbReference type="EMBL" id="PTQ35250.1"/>
    </source>
</evidence>
<accession>A0A2R6WN23</accession>
<dbReference type="GO" id="GO:0080030">
    <property type="term" value="F:methyl indole-3-acetate esterase activity"/>
    <property type="evidence" value="ECO:0000318"/>
    <property type="project" value="GO_Central"/>
</dbReference>
<reference evidence="4" key="1">
    <citation type="journal article" date="2017" name="Cell">
        <title>Insights into land plant evolution garnered from the Marchantia polymorpha genome.</title>
        <authorList>
            <person name="Bowman J.L."/>
            <person name="Kohchi T."/>
            <person name="Yamato K.T."/>
            <person name="Jenkins J."/>
            <person name="Shu S."/>
            <person name="Ishizaki K."/>
            <person name="Yamaoka S."/>
            <person name="Nishihama R."/>
            <person name="Nakamura Y."/>
            <person name="Berger F."/>
            <person name="Adam C."/>
            <person name="Aki S.S."/>
            <person name="Althoff F."/>
            <person name="Araki T."/>
            <person name="Arteaga-Vazquez M.A."/>
            <person name="Balasubrmanian S."/>
            <person name="Barry K."/>
            <person name="Bauer D."/>
            <person name="Boehm C.R."/>
            <person name="Briginshaw L."/>
            <person name="Caballero-Perez J."/>
            <person name="Catarino B."/>
            <person name="Chen F."/>
            <person name="Chiyoda S."/>
            <person name="Chovatia M."/>
            <person name="Davies K.M."/>
            <person name="Delmans M."/>
            <person name="Demura T."/>
            <person name="Dierschke T."/>
            <person name="Dolan L."/>
            <person name="Dorantes-Acosta A.E."/>
            <person name="Eklund D.M."/>
            <person name="Florent S.N."/>
            <person name="Flores-Sandoval E."/>
            <person name="Fujiyama A."/>
            <person name="Fukuzawa H."/>
            <person name="Galik B."/>
            <person name="Grimanelli D."/>
            <person name="Grimwood J."/>
            <person name="Grossniklaus U."/>
            <person name="Hamada T."/>
            <person name="Haseloff J."/>
            <person name="Hetherington A.J."/>
            <person name="Higo A."/>
            <person name="Hirakawa Y."/>
            <person name="Hundley H.N."/>
            <person name="Ikeda Y."/>
            <person name="Inoue K."/>
            <person name="Inoue S.I."/>
            <person name="Ishida S."/>
            <person name="Jia Q."/>
            <person name="Kakita M."/>
            <person name="Kanazawa T."/>
            <person name="Kawai Y."/>
            <person name="Kawashima T."/>
            <person name="Kennedy M."/>
            <person name="Kinose K."/>
            <person name="Kinoshita T."/>
            <person name="Kohara Y."/>
            <person name="Koide E."/>
            <person name="Komatsu K."/>
            <person name="Kopischke S."/>
            <person name="Kubo M."/>
            <person name="Kyozuka J."/>
            <person name="Lagercrantz U."/>
            <person name="Lin S.S."/>
            <person name="Lindquist E."/>
            <person name="Lipzen A.M."/>
            <person name="Lu C.W."/>
            <person name="De Luna E."/>
            <person name="Martienssen R.A."/>
            <person name="Minamino N."/>
            <person name="Mizutani M."/>
            <person name="Mizutani M."/>
            <person name="Mochizuki N."/>
            <person name="Monte I."/>
            <person name="Mosher R."/>
            <person name="Nagasaki H."/>
            <person name="Nakagami H."/>
            <person name="Naramoto S."/>
            <person name="Nishitani K."/>
            <person name="Ohtani M."/>
            <person name="Okamoto T."/>
            <person name="Okumura M."/>
            <person name="Phillips J."/>
            <person name="Pollak B."/>
            <person name="Reinders A."/>
            <person name="Rovekamp M."/>
            <person name="Sano R."/>
            <person name="Sawa S."/>
            <person name="Schmid M.W."/>
            <person name="Shirakawa M."/>
            <person name="Solano R."/>
            <person name="Spunde A."/>
            <person name="Suetsugu N."/>
            <person name="Sugano S."/>
            <person name="Sugiyama A."/>
            <person name="Sun R."/>
            <person name="Suzuki Y."/>
            <person name="Takenaka M."/>
            <person name="Takezawa D."/>
            <person name="Tomogane H."/>
            <person name="Tsuzuki M."/>
            <person name="Ueda T."/>
            <person name="Umeda M."/>
            <person name="Ward J.M."/>
            <person name="Watanabe Y."/>
            <person name="Yazaki K."/>
            <person name="Yokoyama R."/>
            <person name="Yoshitake Y."/>
            <person name="Yotsui I."/>
            <person name="Zachgo S."/>
            <person name="Schmutz J."/>
        </authorList>
    </citation>
    <scope>NUCLEOTIDE SEQUENCE [LARGE SCALE GENOMIC DNA]</scope>
    <source>
        <strain evidence="4">Tak-1</strain>
    </source>
</reference>
<keyword evidence="1" id="KW-0732">Signal</keyword>
<dbReference type="Gene3D" id="3.40.50.1820">
    <property type="entry name" value="alpha/beta hydrolase"/>
    <property type="match status" value="1"/>
</dbReference>
<proteinExistence type="predicted"/>
<sequence length="293" mass="32451">MDEKMLRRMIASIVLFSIPLSSTTIHVGAADVAVQPTNRQIVNLEVRTYVFVHGCGEASWVWFRVAAMLQEVGFTTVAIDMVSHGIDKTSPDEVLSMSQYAKPLTSHLANVTGKVILVSHGLGGGPASYAMETFPEKISKAVFLSGVMPLTGEMVLDALKPTFPALMNTCFLLNYNGVNKTYPSSIVVNRTGAPNCYFNRSPPLDVALATNLMEDTPWAVFYDSIKLTKANYGSIDRYYIRQGLDRIIPYDIQQQIIAHNPPKQVFLLKNGDHCGFFSETPYLFTLLKQIAFL</sequence>
<feature type="domain" description="AB hydrolase-1" evidence="2">
    <location>
        <begin position="50"/>
        <end position="278"/>
    </location>
</feature>
<keyword evidence="4" id="KW-1185">Reference proteome</keyword>
<feature type="signal peptide" evidence="1">
    <location>
        <begin position="1"/>
        <end position="24"/>
    </location>
</feature>
<evidence type="ECO:0000313" key="4">
    <source>
        <dbReference type="Proteomes" id="UP000244005"/>
    </source>
</evidence>
<dbReference type="AlphaFoldDB" id="A0A2R6WN23"/>
<dbReference type="PANTHER" id="PTHR10992:SF1086">
    <property type="entry name" value="AB HYDROLASE-1 DOMAIN-CONTAINING PROTEIN"/>
    <property type="match status" value="1"/>
</dbReference>
<dbReference type="InterPro" id="IPR000073">
    <property type="entry name" value="AB_hydrolase_1"/>
</dbReference>